<evidence type="ECO:0000256" key="4">
    <source>
        <dbReference type="ARBA" id="ARBA00022723"/>
    </source>
</evidence>
<dbReference type="Proteomes" id="UP000501891">
    <property type="component" value="Chromosome"/>
</dbReference>
<dbReference type="GO" id="GO:0090729">
    <property type="term" value="F:toxin activity"/>
    <property type="evidence" value="ECO:0007669"/>
    <property type="project" value="UniProtKB-KW"/>
</dbReference>
<evidence type="ECO:0000256" key="6">
    <source>
        <dbReference type="ARBA" id="ARBA00022842"/>
    </source>
</evidence>
<dbReference type="InterPro" id="IPR022907">
    <property type="entry name" value="VapC_family"/>
</dbReference>
<dbReference type="EC" id="3.1.-.-" evidence="8"/>
<accession>A0A858RCN7</accession>
<dbReference type="KEGG" id="acru:HHL28_08155"/>
<name>A0A858RCN7_9PROT</name>
<dbReference type="PANTHER" id="PTHR33653">
    <property type="entry name" value="RIBONUCLEASE VAPC2"/>
    <property type="match status" value="1"/>
</dbReference>
<dbReference type="InterPro" id="IPR002716">
    <property type="entry name" value="PIN_dom"/>
</dbReference>
<keyword evidence="6 8" id="KW-0460">Magnesium</keyword>
<evidence type="ECO:0000256" key="1">
    <source>
        <dbReference type="ARBA" id="ARBA00001946"/>
    </source>
</evidence>
<evidence type="ECO:0000256" key="5">
    <source>
        <dbReference type="ARBA" id="ARBA00022801"/>
    </source>
</evidence>
<evidence type="ECO:0000313" key="10">
    <source>
        <dbReference type="EMBL" id="QJE74833.1"/>
    </source>
</evidence>
<dbReference type="Pfam" id="PF01850">
    <property type="entry name" value="PIN"/>
    <property type="match status" value="1"/>
</dbReference>
<evidence type="ECO:0000256" key="2">
    <source>
        <dbReference type="ARBA" id="ARBA00022649"/>
    </source>
</evidence>
<feature type="binding site" evidence="8">
    <location>
        <position position="5"/>
    </location>
    <ligand>
        <name>Mg(2+)</name>
        <dbReference type="ChEBI" id="CHEBI:18420"/>
    </ligand>
</feature>
<dbReference type="SUPFAM" id="SSF88723">
    <property type="entry name" value="PIN domain-like"/>
    <property type="match status" value="1"/>
</dbReference>
<organism evidence="10 11">
    <name type="scientific">Aerophototrophica crusticola</name>
    <dbReference type="NCBI Taxonomy" id="1709002"/>
    <lineage>
        <taxon>Bacteria</taxon>
        <taxon>Pseudomonadati</taxon>
        <taxon>Pseudomonadota</taxon>
        <taxon>Alphaproteobacteria</taxon>
        <taxon>Rhodospirillales</taxon>
        <taxon>Rhodospirillaceae</taxon>
        <taxon>Aerophototrophica</taxon>
    </lineage>
</organism>
<evidence type="ECO:0000259" key="9">
    <source>
        <dbReference type="Pfam" id="PF01850"/>
    </source>
</evidence>
<feature type="domain" description="PIN" evidence="9">
    <location>
        <begin position="2"/>
        <end position="129"/>
    </location>
</feature>
<reference evidence="10" key="1">
    <citation type="submission" date="2020-04" db="EMBL/GenBank/DDBJ databases">
        <title>A desert anoxygenic phototrophic bacterium fixes CO2 using RubisCO under aerobic conditions.</title>
        <authorList>
            <person name="Tang K."/>
        </authorList>
    </citation>
    <scope>NUCLEOTIDE SEQUENCE [LARGE SCALE GENOMIC DNA]</scope>
    <source>
        <strain evidence="10">MIMtkB3</strain>
    </source>
</reference>
<keyword evidence="8" id="KW-0800">Toxin</keyword>
<dbReference type="GO" id="GO:0004540">
    <property type="term" value="F:RNA nuclease activity"/>
    <property type="evidence" value="ECO:0007669"/>
    <property type="project" value="InterPro"/>
</dbReference>
<dbReference type="Gene3D" id="3.40.50.1010">
    <property type="entry name" value="5'-nuclease"/>
    <property type="match status" value="1"/>
</dbReference>
<sequence length="133" mass="14680">MMVVDTSIAIAIFKQEFDAEAYTLQIGRHGNPLISAATLLEIGIVLSSWKRLTASEVDQWIENFLQKGQFTVVDVTRSQAKLAREAYARFGKGSGHPAQLNFGDCFTYALAKERGAPVLFKGDDFRHTDLVAA</sequence>
<keyword evidence="5 8" id="KW-0378">Hydrolase</keyword>
<dbReference type="HAMAP" id="MF_00265">
    <property type="entry name" value="VapC_Nob1"/>
    <property type="match status" value="1"/>
</dbReference>
<keyword evidence="4 8" id="KW-0479">Metal-binding</keyword>
<dbReference type="InterPro" id="IPR029060">
    <property type="entry name" value="PIN-like_dom_sf"/>
</dbReference>
<dbReference type="PANTHER" id="PTHR33653:SF1">
    <property type="entry name" value="RIBONUCLEASE VAPC2"/>
    <property type="match status" value="1"/>
</dbReference>
<gene>
    <name evidence="8" type="primary">vapC</name>
    <name evidence="10" type="ORF">HHL28_08155</name>
</gene>
<keyword evidence="11" id="KW-1185">Reference proteome</keyword>
<dbReference type="EMBL" id="CP051775">
    <property type="protein sequence ID" value="QJE74833.1"/>
    <property type="molecule type" value="Genomic_DNA"/>
</dbReference>
<evidence type="ECO:0000256" key="3">
    <source>
        <dbReference type="ARBA" id="ARBA00022722"/>
    </source>
</evidence>
<dbReference type="CDD" id="cd09871">
    <property type="entry name" value="PIN_MtVapC28-VapC30-like"/>
    <property type="match status" value="1"/>
</dbReference>
<evidence type="ECO:0000256" key="7">
    <source>
        <dbReference type="ARBA" id="ARBA00038093"/>
    </source>
</evidence>
<dbReference type="GO" id="GO:0016787">
    <property type="term" value="F:hydrolase activity"/>
    <property type="evidence" value="ECO:0007669"/>
    <property type="project" value="UniProtKB-KW"/>
</dbReference>
<keyword evidence="3 8" id="KW-0540">Nuclease</keyword>
<comment type="cofactor">
    <cofactor evidence="1 8">
        <name>Mg(2+)</name>
        <dbReference type="ChEBI" id="CHEBI:18420"/>
    </cofactor>
</comment>
<evidence type="ECO:0000313" key="11">
    <source>
        <dbReference type="Proteomes" id="UP000501891"/>
    </source>
</evidence>
<dbReference type="GO" id="GO:0000287">
    <property type="term" value="F:magnesium ion binding"/>
    <property type="evidence" value="ECO:0007669"/>
    <property type="project" value="UniProtKB-UniRule"/>
</dbReference>
<protein>
    <recommendedName>
        <fullName evidence="8">Ribonuclease VapC</fullName>
        <shortName evidence="8">RNase VapC</shortName>
        <ecNumber evidence="8">3.1.-.-</ecNumber>
    </recommendedName>
    <alternativeName>
        <fullName evidence="8">Toxin VapC</fullName>
    </alternativeName>
</protein>
<feature type="binding site" evidence="8">
    <location>
        <position position="104"/>
    </location>
    <ligand>
        <name>Mg(2+)</name>
        <dbReference type="ChEBI" id="CHEBI:18420"/>
    </ligand>
</feature>
<proteinExistence type="inferred from homology"/>
<comment type="function">
    <text evidence="8">Toxic component of a toxin-antitoxin (TA) system. An RNase.</text>
</comment>
<dbReference type="InterPro" id="IPR050556">
    <property type="entry name" value="Type_II_TA_system_RNase"/>
</dbReference>
<dbReference type="AlphaFoldDB" id="A0A858RCN7"/>
<keyword evidence="2 8" id="KW-1277">Toxin-antitoxin system</keyword>
<comment type="similarity">
    <text evidence="7 8">Belongs to the PINc/VapC protein family.</text>
</comment>
<evidence type="ECO:0000256" key="8">
    <source>
        <dbReference type="HAMAP-Rule" id="MF_00265"/>
    </source>
</evidence>